<keyword evidence="2" id="KW-1185">Reference proteome</keyword>
<protein>
    <submittedName>
        <fullName evidence="1">Uncharacterized protein</fullName>
    </submittedName>
</protein>
<reference evidence="1 2" key="1">
    <citation type="journal article" date="2020" name="Phytopathology">
        <title>Genome Sequence Resources of Colletotrichum truncatum, C. plurivorum, C. musicola, and C. sojae: Four Species Pathogenic to Soybean (Glycine max).</title>
        <authorList>
            <person name="Rogerio F."/>
            <person name="Boufleur T.R."/>
            <person name="Ciampi-Guillardi M."/>
            <person name="Sukno S.A."/>
            <person name="Thon M.R."/>
            <person name="Massola Junior N.S."/>
            <person name="Baroncelli R."/>
        </authorList>
    </citation>
    <scope>NUCLEOTIDE SEQUENCE [LARGE SCALE GENOMIC DNA]</scope>
    <source>
        <strain evidence="1 2">CMES1059</strain>
    </source>
</reference>
<accession>A0ACC3YRS0</accession>
<gene>
    <name evidence="1" type="ORF">CTRU02_211423</name>
</gene>
<dbReference type="Proteomes" id="UP000805649">
    <property type="component" value="Unassembled WGS sequence"/>
</dbReference>
<dbReference type="EMBL" id="VUJX02000007">
    <property type="protein sequence ID" value="KAL0934624.1"/>
    <property type="molecule type" value="Genomic_DNA"/>
</dbReference>
<organism evidence="1 2">
    <name type="scientific">Colletotrichum truncatum</name>
    <name type="common">Anthracnose fungus</name>
    <name type="synonym">Colletotrichum capsici</name>
    <dbReference type="NCBI Taxonomy" id="5467"/>
    <lineage>
        <taxon>Eukaryota</taxon>
        <taxon>Fungi</taxon>
        <taxon>Dikarya</taxon>
        <taxon>Ascomycota</taxon>
        <taxon>Pezizomycotina</taxon>
        <taxon>Sordariomycetes</taxon>
        <taxon>Hypocreomycetidae</taxon>
        <taxon>Glomerellales</taxon>
        <taxon>Glomerellaceae</taxon>
        <taxon>Colletotrichum</taxon>
        <taxon>Colletotrichum truncatum species complex</taxon>
    </lineage>
</organism>
<name>A0ACC3YRS0_COLTU</name>
<evidence type="ECO:0000313" key="2">
    <source>
        <dbReference type="Proteomes" id="UP000805649"/>
    </source>
</evidence>
<evidence type="ECO:0000313" key="1">
    <source>
        <dbReference type="EMBL" id="KAL0934624.1"/>
    </source>
</evidence>
<comment type="caution">
    <text evidence="1">The sequence shown here is derived from an EMBL/GenBank/DDBJ whole genome shotgun (WGS) entry which is preliminary data.</text>
</comment>
<proteinExistence type="predicted"/>
<sequence length="56" mass="6414">MSPALFFRNNVVLPIILLVCQFSIDSRIFAILFALFTLLCDFLAFFPSSSLMNFTF</sequence>